<dbReference type="PIRSF" id="PIRSF018266">
    <property type="entry name" value="FecR"/>
    <property type="match status" value="1"/>
</dbReference>
<keyword evidence="4" id="KW-1185">Reference proteome</keyword>
<name>A0ABR7Z8B9_9PSED</name>
<dbReference type="InterPro" id="IPR006860">
    <property type="entry name" value="FecR"/>
</dbReference>
<sequence length="315" mass="34955">MNPEPSEEARRVARSAARWLVRVESGALSEQDLASLQRWREASDLHEHAWHNAQALKGRFEALPPAVAMATLDRSKQGRRQLLKGMLGLAVVAPAGWLATRELPLAAWGADLATGTGEQRRVTLADGSVLQLNTATAVNIDDRQRRVSLIRGELSLRLANAQPLLIETAHGRSCLRSGEIGVCQDEIACEFSMFTGFADLWPMRYSALALRAGQRVRVTDRGVGPIGVFDVSQPGWREGVLVALDQPLGDLLRDLDRYRPGILRWSPELESLRVTGSFRLAEPDRVLTVLAATLPLEVHWRTRYWATLVPRKKIV</sequence>
<dbReference type="PANTHER" id="PTHR30273:SF2">
    <property type="entry name" value="PROTEIN FECR"/>
    <property type="match status" value="1"/>
</dbReference>
<gene>
    <name evidence="3" type="ORF">HAQ05_24225</name>
</gene>
<feature type="domain" description="FecR protein" evidence="1">
    <location>
        <begin position="111"/>
        <end position="196"/>
    </location>
</feature>
<dbReference type="RefSeq" id="WP_190425751.1">
    <property type="nucleotide sequence ID" value="NZ_JAAOCA010000041.1"/>
</dbReference>
<organism evidence="3 4">
    <name type="scientific">Pseudomonas typographi</name>
    <dbReference type="NCBI Taxonomy" id="2715964"/>
    <lineage>
        <taxon>Bacteria</taxon>
        <taxon>Pseudomonadati</taxon>
        <taxon>Pseudomonadota</taxon>
        <taxon>Gammaproteobacteria</taxon>
        <taxon>Pseudomonadales</taxon>
        <taxon>Pseudomonadaceae</taxon>
        <taxon>Pseudomonas</taxon>
    </lineage>
</organism>
<evidence type="ECO:0000259" key="2">
    <source>
        <dbReference type="Pfam" id="PF16220"/>
    </source>
</evidence>
<evidence type="ECO:0000313" key="4">
    <source>
        <dbReference type="Proteomes" id="UP000805841"/>
    </source>
</evidence>
<dbReference type="Gene3D" id="2.60.120.1440">
    <property type="match status" value="1"/>
</dbReference>
<dbReference type="InterPro" id="IPR012373">
    <property type="entry name" value="Ferrdict_sens_TM"/>
</dbReference>
<proteinExistence type="predicted"/>
<comment type="caution">
    <text evidence="3">The sequence shown here is derived from an EMBL/GenBank/DDBJ whole genome shotgun (WGS) entry which is preliminary data.</text>
</comment>
<evidence type="ECO:0000313" key="3">
    <source>
        <dbReference type="EMBL" id="MBD1601790.1"/>
    </source>
</evidence>
<dbReference type="Proteomes" id="UP000805841">
    <property type="component" value="Unassembled WGS sequence"/>
</dbReference>
<evidence type="ECO:0000259" key="1">
    <source>
        <dbReference type="Pfam" id="PF04773"/>
    </source>
</evidence>
<feature type="domain" description="FecR N-terminal" evidence="2">
    <location>
        <begin position="15"/>
        <end position="56"/>
    </location>
</feature>
<dbReference type="Pfam" id="PF16220">
    <property type="entry name" value="DUF4880"/>
    <property type="match status" value="1"/>
</dbReference>
<dbReference type="EMBL" id="JAAOCA010000041">
    <property type="protein sequence ID" value="MBD1601790.1"/>
    <property type="molecule type" value="Genomic_DNA"/>
</dbReference>
<dbReference type="InterPro" id="IPR032623">
    <property type="entry name" value="FecR_N"/>
</dbReference>
<protein>
    <submittedName>
        <fullName evidence="3">DUF4880 domain-containing protein</fullName>
    </submittedName>
</protein>
<accession>A0ABR7Z8B9</accession>
<dbReference type="PANTHER" id="PTHR30273">
    <property type="entry name" value="PERIPLASMIC SIGNAL SENSOR AND SIGMA FACTOR ACTIVATOR FECR-RELATED"/>
    <property type="match status" value="1"/>
</dbReference>
<reference evidence="3 4" key="1">
    <citation type="journal article" date="2020" name="Insects">
        <title>Bacteria Belonging to Pseudomonas typographi sp. nov. from the Bark Beetle Ips typographus Have Genomic Potential to Aid in the Host Ecology.</title>
        <authorList>
            <person name="Peral-Aranega E."/>
            <person name="Saati-Santamaria Z."/>
            <person name="Kolarik M."/>
            <person name="Rivas R."/>
            <person name="Garcia-Fraile P."/>
        </authorList>
    </citation>
    <scope>NUCLEOTIDE SEQUENCE [LARGE SCALE GENOMIC DNA]</scope>
    <source>
        <strain evidence="3 4">CA3A</strain>
    </source>
</reference>
<dbReference type="Pfam" id="PF04773">
    <property type="entry name" value="FecR"/>
    <property type="match status" value="1"/>
</dbReference>